<keyword evidence="1" id="KW-0119">Carbohydrate metabolism</keyword>
<keyword evidence="4" id="KW-1185">Reference proteome</keyword>
<organism evidence="3 4">
    <name type="scientific">Streptomyces dysideae</name>
    <dbReference type="NCBI Taxonomy" id="909626"/>
    <lineage>
        <taxon>Bacteria</taxon>
        <taxon>Bacillati</taxon>
        <taxon>Actinomycetota</taxon>
        <taxon>Actinomycetes</taxon>
        <taxon>Kitasatosporales</taxon>
        <taxon>Streptomycetaceae</taxon>
        <taxon>Streptomyces</taxon>
    </lineage>
</organism>
<reference evidence="3 4" key="1">
    <citation type="submission" date="2015-10" db="EMBL/GenBank/DDBJ databases">
        <title>Draft genome sequence of Streptomyces sp. RV15, isolated from a marine sponge.</title>
        <authorList>
            <person name="Ruckert C."/>
            <person name="Abdelmohsen U.R."/>
            <person name="Winkler A."/>
            <person name="Hentschel U."/>
            <person name="Kalinowski J."/>
            <person name="Kampfer P."/>
            <person name="Glaeser S."/>
        </authorList>
    </citation>
    <scope>NUCLEOTIDE SEQUENCE [LARGE SCALE GENOMIC DNA]</scope>
    <source>
        <strain evidence="3 4">RV15</strain>
    </source>
</reference>
<sequence length="82" mass="8585">MIRELGSSRLAMVIDTSRNGARPAAGHRACDPPGRRLGELPTTATGVPGVDAYLWVKPPGQADGCTAAAGTFDARYAYLLAR</sequence>
<keyword evidence="1" id="KW-0326">Glycosidase</keyword>
<dbReference type="Gene3D" id="3.20.20.40">
    <property type="entry name" value="1, 4-beta cellobiohydrolase"/>
    <property type="match status" value="1"/>
</dbReference>
<dbReference type="InterPro" id="IPR036434">
    <property type="entry name" value="Beta_cellobiohydrolase_sf"/>
</dbReference>
<comment type="similarity">
    <text evidence="1">Belongs to the glycosyl hydrolase family 6.</text>
</comment>
<keyword evidence="1" id="KW-0378">Hydrolase</keyword>
<proteinExistence type="inferred from homology"/>
<dbReference type="EMBL" id="LMXB01000151">
    <property type="protein sequence ID" value="KUO14419.1"/>
    <property type="molecule type" value="Genomic_DNA"/>
</dbReference>
<gene>
    <name evidence="3" type="ORF">AQJ91_46945</name>
</gene>
<feature type="region of interest" description="Disordered" evidence="2">
    <location>
        <begin position="17"/>
        <end position="36"/>
    </location>
</feature>
<dbReference type="SUPFAM" id="SSF51989">
    <property type="entry name" value="Glycosyl hydrolases family 6, cellulases"/>
    <property type="match status" value="1"/>
</dbReference>
<keyword evidence="1" id="KW-0624">Polysaccharide degradation</keyword>
<dbReference type="GO" id="GO:0030245">
    <property type="term" value="P:cellulose catabolic process"/>
    <property type="evidence" value="ECO:0007669"/>
    <property type="project" value="UniProtKB-KW"/>
</dbReference>
<dbReference type="EC" id="3.2.1.-" evidence="1"/>
<dbReference type="PANTHER" id="PTHR34876">
    <property type="match status" value="1"/>
</dbReference>
<comment type="caution">
    <text evidence="3">The sequence shown here is derived from an EMBL/GenBank/DDBJ whole genome shotgun (WGS) entry which is preliminary data.</text>
</comment>
<evidence type="ECO:0000256" key="2">
    <source>
        <dbReference type="SAM" id="MobiDB-lite"/>
    </source>
</evidence>
<dbReference type="STRING" id="909626.AQJ91_46945"/>
<accession>A0A117RXN4</accession>
<dbReference type="InterPro" id="IPR016288">
    <property type="entry name" value="Beta_cellobiohydrolase"/>
</dbReference>
<dbReference type="PANTHER" id="PTHR34876:SF4">
    <property type="entry name" value="1,4-BETA-D-GLUCAN CELLOBIOHYDROLASE C-RELATED"/>
    <property type="match status" value="1"/>
</dbReference>
<dbReference type="Proteomes" id="UP000053260">
    <property type="component" value="Unassembled WGS sequence"/>
</dbReference>
<protein>
    <recommendedName>
        <fullName evidence="1">Glucanase</fullName>
        <ecNumber evidence="1">3.2.1.-</ecNumber>
    </recommendedName>
</protein>
<dbReference type="PRINTS" id="PR00733">
    <property type="entry name" value="GLHYDRLASE6"/>
</dbReference>
<dbReference type="AlphaFoldDB" id="A0A117RXN4"/>
<name>A0A117RXN4_9ACTN</name>
<evidence type="ECO:0000256" key="1">
    <source>
        <dbReference type="RuleBase" id="RU361186"/>
    </source>
</evidence>
<dbReference type="Pfam" id="PF01341">
    <property type="entry name" value="Glyco_hydro_6"/>
    <property type="match status" value="1"/>
</dbReference>
<dbReference type="GO" id="GO:0004553">
    <property type="term" value="F:hydrolase activity, hydrolyzing O-glycosyl compounds"/>
    <property type="evidence" value="ECO:0007669"/>
    <property type="project" value="InterPro"/>
</dbReference>
<evidence type="ECO:0000313" key="3">
    <source>
        <dbReference type="EMBL" id="KUO14419.1"/>
    </source>
</evidence>
<evidence type="ECO:0000313" key="4">
    <source>
        <dbReference type="Proteomes" id="UP000053260"/>
    </source>
</evidence>
<keyword evidence="1" id="KW-0136">Cellulose degradation</keyword>